<dbReference type="InterPro" id="IPR001633">
    <property type="entry name" value="EAL_dom"/>
</dbReference>
<comment type="caution">
    <text evidence="3">The sequence shown here is derived from an EMBL/GenBank/DDBJ whole genome shotgun (WGS) entry which is preliminary data.</text>
</comment>
<dbReference type="OrthoDB" id="9762141at2"/>
<dbReference type="PANTHER" id="PTHR33121:SF70">
    <property type="entry name" value="SIGNALING PROTEIN YKOW"/>
    <property type="match status" value="1"/>
</dbReference>
<dbReference type="PANTHER" id="PTHR33121">
    <property type="entry name" value="CYCLIC DI-GMP PHOSPHODIESTERASE PDEF"/>
    <property type="match status" value="1"/>
</dbReference>
<dbReference type="GO" id="GO:0071111">
    <property type="term" value="F:cyclic-guanylate-specific phosphodiesterase activity"/>
    <property type="evidence" value="ECO:0007669"/>
    <property type="project" value="InterPro"/>
</dbReference>
<dbReference type="Gene3D" id="3.20.20.450">
    <property type="entry name" value="EAL domain"/>
    <property type="match status" value="1"/>
</dbReference>
<feature type="compositionally biased region" description="Gly residues" evidence="1">
    <location>
        <begin position="57"/>
        <end position="71"/>
    </location>
</feature>
<evidence type="ECO:0000256" key="1">
    <source>
        <dbReference type="SAM" id="MobiDB-lite"/>
    </source>
</evidence>
<keyword evidence="4" id="KW-1185">Reference proteome</keyword>
<dbReference type="SUPFAM" id="SSF141868">
    <property type="entry name" value="EAL domain-like"/>
    <property type="match status" value="1"/>
</dbReference>
<dbReference type="PROSITE" id="PS50883">
    <property type="entry name" value="EAL"/>
    <property type="match status" value="1"/>
</dbReference>
<organism evidence="3 4">
    <name type="scientific">Ammonifex thiophilus</name>
    <dbReference type="NCBI Taxonomy" id="444093"/>
    <lineage>
        <taxon>Bacteria</taxon>
        <taxon>Bacillati</taxon>
        <taxon>Bacillota</taxon>
        <taxon>Clostridia</taxon>
        <taxon>Thermoanaerobacterales</taxon>
        <taxon>Thermoanaerobacteraceae</taxon>
        <taxon>Ammonifex</taxon>
    </lineage>
</organism>
<evidence type="ECO:0000259" key="2">
    <source>
        <dbReference type="PROSITE" id="PS50883"/>
    </source>
</evidence>
<name>A0A3D8P0T0_9THEO</name>
<reference evidence="3 4" key="1">
    <citation type="submission" date="2018-08" db="EMBL/GenBank/DDBJ databases">
        <title>Form III RuBisCO-mediated autotrophy in Thermodesulfobium bacteria.</title>
        <authorList>
            <person name="Toshchakov S.V."/>
            <person name="Kublanov I.V."/>
            <person name="Frolov E."/>
            <person name="Bonch-Osmolovskaya E.A."/>
            <person name="Tourova T.P."/>
            <person name="Chernych N.A."/>
            <person name="Lebedinsky A.V."/>
        </authorList>
    </citation>
    <scope>NUCLEOTIDE SEQUENCE [LARGE SCALE GENOMIC DNA]</scope>
    <source>
        <strain evidence="3 4">SR</strain>
    </source>
</reference>
<evidence type="ECO:0000313" key="3">
    <source>
        <dbReference type="EMBL" id="RDV80497.1"/>
    </source>
</evidence>
<feature type="region of interest" description="Disordered" evidence="1">
    <location>
        <begin position="1"/>
        <end position="21"/>
    </location>
</feature>
<feature type="compositionally biased region" description="Basic and acidic residues" evidence="1">
    <location>
        <begin position="72"/>
        <end position="87"/>
    </location>
</feature>
<dbReference type="InterPro" id="IPR050706">
    <property type="entry name" value="Cyclic-di-GMP_PDE-like"/>
</dbReference>
<feature type="compositionally biased region" description="Low complexity" evidence="1">
    <location>
        <begin position="1"/>
        <end position="10"/>
    </location>
</feature>
<dbReference type="SMART" id="SM00052">
    <property type="entry name" value="EAL"/>
    <property type="match status" value="1"/>
</dbReference>
<dbReference type="EMBL" id="QSLN01000036">
    <property type="protein sequence ID" value="RDV80497.1"/>
    <property type="molecule type" value="Genomic_DNA"/>
</dbReference>
<dbReference type="InterPro" id="IPR035919">
    <property type="entry name" value="EAL_sf"/>
</dbReference>
<proteinExistence type="predicted"/>
<accession>A0A3D8P0T0</accession>
<protein>
    <submittedName>
        <fullName evidence="3">EAL domain-containing protein</fullName>
    </submittedName>
</protein>
<dbReference type="Proteomes" id="UP000256329">
    <property type="component" value="Unassembled WGS sequence"/>
</dbReference>
<gene>
    <name evidence="3" type="ORF">DXX99_10775</name>
</gene>
<feature type="region of interest" description="Disordered" evidence="1">
    <location>
        <begin position="43"/>
        <end position="135"/>
    </location>
</feature>
<evidence type="ECO:0000313" key="4">
    <source>
        <dbReference type="Proteomes" id="UP000256329"/>
    </source>
</evidence>
<sequence>MVPRAGRCRPAGGGTSVGLRLPGARLRGEDSLARRAGRPRGVQCRVLRLHPPAVGPERGGPLPGEVPGRGGGGKDSHAGQQGRDKGRGLGPRRRAPPGRRGRGARRARGARGGGSRRQGRPHRYLPPPRPRTREEKVFLPQGARRGGLARPAARACGGRGGLGLLSFELHYQPIFFLLGGRLLGYEALLRPSPLELLARARAAGAIPMWELRVLERAAEEVLRSCDALTFVNLTPEAFSSANFAVRARRLLEAKGIHPSRVAVEVSESSGFSPAEGRVLVEEWKALGFFVALDDFGAGRSNLDLVLGADFDFVKVDRVLVHGISRDRGKQRIVGVLVREFLASGSFPVLEGVEDPGDLAWLRETGWDVGVQGFALARPSSAPQALVERGRIK</sequence>
<feature type="domain" description="EAL" evidence="2">
    <location>
        <begin position="145"/>
        <end position="392"/>
    </location>
</feature>
<dbReference type="CDD" id="cd01948">
    <property type="entry name" value="EAL"/>
    <property type="match status" value="1"/>
</dbReference>
<dbReference type="AlphaFoldDB" id="A0A3D8P0T0"/>
<feature type="compositionally biased region" description="Basic residues" evidence="1">
    <location>
        <begin position="90"/>
        <end position="109"/>
    </location>
</feature>
<dbReference type="Pfam" id="PF00563">
    <property type="entry name" value="EAL"/>
    <property type="match status" value="1"/>
</dbReference>